<dbReference type="GO" id="GO:0016020">
    <property type="term" value="C:membrane"/>
    <property type="evidence" value="ECO:0007669"/>
    <property type="project" value="UniProtKB-SubCell"/>
</dbReference>
<comment type="subcellular location">
    <subcellularLocation>
        <location evidence="1">Membrane</location>
    </subcellularLocation>
</comment>
<feature type="transmembrane region" description="Helical" evidence="5">
    <location>
        <begin position="97"/>
        <end position="119"/>
    </location>
</feature>
<dbReference type="PANTHER" id="PTHR46641">
    <property type="entry name" value="FMRFAMIDE RECEPTOR-RELATED"/>
    <property type="match status" value="1"/>
</dbReference>
<evidence type="ECO:0000313" key="8">
    <source>
        <dbReference type="Proteomes" id="UP000663828"/>
    </source>
</evidence>
<keyword evidence="8" id="KW-1185">Reference proteome</keyword>
<dbReference type="PANTHER" id="PTHR46641:SF2">
    <property type="entry name" value="FMRFAMIDE RECEPTOR"/>
    <property type="match status" value="1"/>
</dbReference>
<protein>
    <recommendedName>
        <fullName evidence="6">G-protein coupled receptors family 1 profile domain-containing protein</fullName>
    </recommendedName>
</protein>
<organism evidence="7 8">
    <name type="scientific">Adineta ricciae</name>
    <name type="common">Rotifer</name>
    <dbReference type="NCBI Taxonomy" id="249248"/>
    <lineage>
        <taxon>Eukaryota</taxon>
        <taxon>Metazoa</taxon>
        <taxon>Spiralia</taxon>
        <taxon>Gnathifera</taxon>
        <taxon>Rotifera</taxon>
        <taxon>Eurotatoria</taxon>
        <taxon>Bdelloidea</taxon>
        <taxon>Adinetida</taxon>
        <taxon>Adinetidae</taxon>
        <taxon>Adineta</taxon>
    </lineage>
</organism>
<feature type="transmembrane region" description="Helical" evidence="5">
    <location>
        <begin position="234"/>
        <end position="257"/>
    </location>
</feature>
<reference evidence="7" key="1">
    <citation type="submission" date="2021-02" db="EMBL/GenBank/DDBJ databases">
        <authorList>
            <person name="Nowell W R."/>
        </authorList>
    </citation>
    <scope>NUCLEOTIDE SEQUENCE</scope>
</reference>
<dbReference type="InterPro" id="IPR017452">
    <property type="entry name" value="GPCR_Rhodpsn_7TM"/>
</dbReference>
<evidence type="ECO:0000313" key="7">
    <source>
        <dbReference type="EMBL" id="CAF1561857.1"/>
    </source>
</evidence>
<evidence type="ECO:0000256" key="5">
    <source>
        <dbReference type="SAM" id="Phobius"/>
    </source>
</evidence>
<dbReference type="Proteomes" id="UP000663828">
    <property type="component" value="Unassembled WGS sequence"/>
</dbReference>
<proteinExistence type="predicted"/>
<dbReference type="PROSITE" id="PS50262">
    <property type="entry name" value="G_PROTEIN_RECEP_F1_2"/>
    <property type="match status" value="1"/>
</dbReference>
<evidence type="ECO:0000256" key="4">
    <source>
        <dbReference type="ARBA" id="ARBA00023136"/>
    </source>
</evidence>
<name>A0A815XUB2_ADIRI</name>
<dbReference type="AlphaFoldDB" id="A0A815XUB2"/>
<feature type="transmembrane region" description="Helical" evidence="5">
    <location>
        <begin position="178"/>
        <end position="204"/>
    </location>
</feature>
<keyword evidence="4 5" id="KW-0472">Membrane</keyword>
<dbReference type="GO" id="GO:0004930">
    <property type="term" value="F:G protein-coupled receptor activity"/>
    <property type="evidence" value="ECO:0007669"/>
    <property type="project" value="InterPro"/>
</dbReference>
<feature type="transmembrane region" description="Helical" evidence="5">
    <location>
        <begin position="22"/>
        <end position="42"/>
    </location>
</feature>
<evidence type="ECO:0000259" key="6">
    <source>
        <dbReference type="PROSITE" id="PS50262"/>
    </source>
</evidence>
<feature type="transmembrane region" description="Helical" evidence="5">
    <location>
        <begin position="54"/>
        <end position="77"/>
    </location>
</feature>
<dbReference type="InterPro" id="IPR052954">
    <property type="entry name" value="GPCR-Ligand_Int"/>
</dbReference>
<feature type="transmembrane region" description="Helical" evidence="5">
    <location>
        <begin position="277"/>
        <end position="299"/>
    </location>
</feature>
<dbReference type="Pfam" id="PF00001">
    <property type="entry name" value="7tm_1"/>
    <property type="match status" value="1"/>
</dbReference>
<dbReference type="InterPro" id="IPR000276">
    <property type="entry name" value="GPCR_Rhodpsn"/>
</dbReference>
<dbReference type="SUPFAM" id="SSF81321">
    <property type="entry name" value="Family A G protein-coupled receptor-like"/>
    <property type="match status" value="1"/>
</dbReference>
<sequence length="380" mass="43468">MPTQLFELIQRINLATFWINQIIPLFQIALGAFGNLFNIIVFTRRTLRTNPCAIYFLASSINNFFLIFVYILIPYLSVSWNVNLLQKSIAVCKLHVIGQYVPFSLMLWFPTLASIDRFLSSSKNHRFRRLSTSSIARRVSLGICVLFVLLHVHTFVYVESLWTGYELVCTILSYDYFIFLNFFGPIVACVLPLVLMFIFGLLIVHNAHNRVVANIDNARNDRLRSSNRQLTTMLIFQVLITILISFPYAGTCMYYAFGLIMARHRPSILEEVIYNCASNLALLLYTTNATIGFYIYTLTGSNFRLEVKRCFHAGRHWLTEKLGLVQFLRSETQPVLVNTTSPGTINVITVHTKTENNMGVSMGFLPPLHEVFPFNVKISG</sequence>
<keyword evidence="3 5" id="KW-1133">Transmembrane helix</keyword>
<evidence type="ECO:0000256" key="1">
    <source>
        <dbReference type="ARBA" id="ARBA00004370"/>
    </source>
</evidence>
<feature type="domain" description="G-protein coupled receptors family 1 profile" evidence="6">
    <location>
        <begin position="34"/>
        <end position="296"/>
    </location>
</feature>
<gene>
    <name evidence="7" type="ORF">XAT740_LOCUS43684</name>
</gene>
<dbReference type="Gene3D" id="1.20.1070.10">
    <property type="entry name" value="Rhodopsin 7-helix transmembrane proteins"/>
    <property type="match status" value="1"/>
</dbReference>
<feature type="non-terminal residue" evidence="7">
    <location>
        <position position="380"/>
    </location>
</feature>
<dbReference type="EMBL" id="CAJNOR010005422">
    <property type="protein sequence ID" value="CAF1561857.1"/>
    <property type="molecule type" value="Genomic_DNA"/>
</dbReference>
<evidence type="ECO:0000256" key="3">
    <source>
        <dbReference type="ARBA" id="ARBA00022989"/>
    </source>
</evidence>
<evidence type="ECO:0000256" key="2">
    <source>
        <dbReference type="ARBA" id="ARBA00022692"/>
    </source>
</evidence>
<accession>A0A815XUB2</accession>
<comment type="caution">
    <text evidence="7">The sequence shown here is derived from an EMBL/GenBank/DDBJ whole genome shotgun (WGS) entry which is preliminary data.</text>
</comment>
<feature type="transmembrane region" description="Helical" evidence="5">
    <location>
        <begin position="139"/>
        <end position="158"/>
    </location>
</feature>
<keyword evidence="2 5" id="KW-0812">Transmembrane</keyword>